<name>A0ABW3Y7E4_9ACTN</name>
<feature type="transmembrane region" description="Helical" evidence="7">
    <location>
        <begin position="375"/>
        <end position="395"/>
    </location>
</feature>
<dbReference type="Gene3D" id="3.10.20.90">
    <property type="entry name" value="Phosphatidylinositol 3-kinase Catalytic Subunit, Chain A, domain 1"/>
    <property type="match status" value="1"/>
</dbReference>
<comment type="subcellular location">
    <subcellularLocation>
        <location evidence="1">Cell membrane</location>
        <topology evidence="1">Multi-pass membrane protein</topology>
    </subcellularLocation>
</comment>
<feature type="transmembrane region" description="Helical" evidence="7">
    <location>
        <begin position="181"/>
        <end position="201"/>
    </location>
</feature>
<dbReference type="InterPro" id="IPR024962">
    <property type="entry name" value="YukD-like"/>
</dbReference>
<dbReference type="EMBL" id="JBHTMP010000004">
    <property type="protein sequence ID" value="MFD1320362.1"/>
    <property type="molecule type" value="Genomic_DNA"/>
</dbReference>
<evidence type="ECO:0000256" key="5">
    <source>
        <dbReference type="ARBA" id="ARBA00022989"/>
    </source>
</evidence>
<feature type="domain" description="EccD-like transmembrane" evidence="8">
    <location>
        <begin position="125"/>
        <end position="462"/>
    </location>
</feature>
<dbReference type="NCBIfam" id="TIGR03920">
    <property type="entry name" value="T7SS_EccD"/>
    <property type="match status" value="1"/>
</dbReference>
<evidence type="ECO:0000313" key="10">
    <source>
        <dbReference type="Proteomes" id="UP001597260"/>
    </source>
</evidence>
<dbReference type="Proteomes" id="UP001597260">
    <property type="component" value="Unassembled WGS sequence"/>
</dbReference>
<feature type="transmembrane region" description="Helical" evidence="7">
    <location>
        <begin position="401"/>
        <end position="418"/>
    </location>
</feature>
<evidence type="ECO:0000313" key="9">
    <source>
        <dbReference type="EMBL" id="MFD1320362.1"/>
    </source>
</evidence>
<dbReference type="RefSeq" id="WP_377567280.1">
    <property type="nucleotide sequence ID" value="NZ_JBHTMP010000004.1"/>
</dbReference>
<comment type="similarity">
    <text evidence="2">Belongs to the EccD/Snm4 family.</text>
</comment>
<feature type="transmembrane region" description="Helical" evidence="7">
    <location>
        <begin position="347"/>
        <end position="363"/>
    </location>
</feature>
<evidence type="ECO:0000256" key="2">
    <source>
        <dbReference type="ARBA" id="ARBA00006162"/>
    </source>
</evidence>
<evidence type="ECO:0000256" key="3">
    <source>
        <dbReference type="ARBA" id="ARBA00022475"/>
    </source>
</evidence>
<feature type="transmembrane region" description="Helical" evidence="7">
    <location>
        <begin position="207"/>
        <end position="230"/>
    </location>
</feature>
<dbReference type="InterPro" id="IPR006707">
    <property type="entry name" value="T7SS_EccD"/>
</dbReference>
<proteinExistence type="inferred from homology"/>
<keyword evidence="6 7" id="KW-0472">Membrane</keyword>
<feature type="transmembrane region" description="Helical" evidence="7">
    <location>
        <begin position="237"/>
        <end position="258"/>
    </location>
</feature>
<dbReference type="Pfam" id="PF19053">
    <property type="entry name" value="EccD"/>
    <property type="match status" value="1"/>
</dbReference>
<feature type="transmembrane region" description="Helical" evidence="7">
    <location>
        <begin position="153"/>
        <end position="174"/>
    </location>
</feature>
<feature type="transmembrane region" description="Helical" evidence="7">
    <location>
        <begin position="128"/>
        <end position="147"/>
    </location>
</feature>
<evidence type="ECO:0000259" key="8">
    <source>
        <dbReference type="Pfam" id="PF19053"/>
    </source>
</evidence>
<accession>A0ABW3Y7E4</accession>
<keyword evidence="10" id="KW-1185">Reference proteome</keyword>
<evidence type="ECO:0000256" key="6">
    <source>
        <dbReference type="ARBA" id="ARBA00023136"/>
    </source>
</evidence>
<evidence type="ECO:0000256" key="7">
    <source>
        <dbReference type="SAM" id="Phobius"/>
    </source>
</evidence>
<keyword evidence="4 7" id="KW-0812">Transmembrane</keyword>
<evidence type="ECO:0000256" key="1">
    <source>
        <dbReference type="ARBA" id="ARBA00004651"/>
    </source>
</evidence>
<dbReference type="PIRSF" id="PIRSF017804">
    <property type="entry name" value="Secretion_EccD1"/>
    <property type="match status" value="1"/>
</dbReference>
<feature type="transmembrane region" description="Helical" evidence="7">
    <location>
        <begin position="323"/>
        <end position="341"/>
    </location>
</feature>
<organism evidence="9 10">
    <name type="scientific">Micromonospora sonneratiae</name>
    <dbReference type="NCBI Taxonomy" id="1184706"/>
    <lineage>
        <taxon>Bacteria</taxon>
        <taxon>Bacillati</taxon>
        <taxon>Actinomycetota</taxon>
        <taxon>Actinomycetes</taxon>
        <taxon>Micromonosporales</taxon>
        <taxon>Micromonosporaceae</taxon>
        <taxon>Micromonospora</taxon>
    </lineage>
</organism>
<reference evidence="10" key="1">
    <citation type="journal article" date="2019" name="Int. J. Syst. Evol. Microbiol.">
        <title>The Global Catalogue of Microorganisms (GCM) 10K type strain sequencing project: providing services to taxonomists for standard genome sequencing and annotation.</title>
        <authorList>
            <consortium name="The Broad Institute Genomics Platform"/>
            <consortium name="The Broad Institute Genome Sequencing Center for Infectious Disease"/>
            <person name="Wu L."/>
            <person name="Ma J."/>
        </authorList>
    </citation>
    <scope>NUCLEOTIDE SEQUENCE [LARGE SCALE GENOMIC DNA]</scope>
    <source>
        <strain evidence="10">JCM 31037</strain>
    </source>
</reference>
<evidence type="ECO:0000256" key="4">
    <source>
        <dbReference type="ARBA" id="ARBA00022692"/>
    </source>
</evidence>
<sequence length="464" mass="47714">MPQSQATDLCRIVLVTPDSSVEMALPTEVALCDLMPALVHHATARRTGTATAASTAGAEDWTLQRLGEAPLDDELTPGALGIHDGELLYLRHRTDQLPAVHFDDLVDGIATSIRDRADRWNARMTRHMFLVIAGVALFVGFLILVTGPSPAGAIAAGAAAAGLLLAGAICSRAFADSTTGLVFGCAAVPYAGFAGLVVPTAPDAPSFAGPNVLCMGVAATLVALAAMGFVGEQRPMFLATGLGSGTLAVGGALSAFAGLDAARATAIVLTLVLGLSVLAPNLSFRMARMRLPMLPTGAEDLSADITPYGGARVVTGARAADQYLNWIFLVLGAVCGTSVVILMRAGGWASTGLVGAASLVLLLRARALLSAWQRVGTLAASVLGLSLLVSSAAAGDWPSRMLWLVVMILAAGGAVLLAHFMPGRRLLPYWGRAADIAEYLAAIAMLPLTLAVLDVYSWARALAG</sequence>
<feature type="transmembrane region" description="Helical" evidence="7">
    <location>
        <begin position="264"/>
        <end position="284"/>
    </location>
</feature>
<gene>
    <name evidence="9" type="primary">eccD</name>
    <name evidence="9" type="ORF">ACFQ4H_04565</name>
</gene>
<keyword evidence="5 7" id="KW-1133">Transmembrane helix</keyword>
<feature type="transmembrane region" description="Helical" evidence="7">
    <location>
        <begin position="439"/>
        <end position="459"/>
    </location>
</feature>
<protein>
    <submittedName>
        <fullName evidence="9">Type VII secretion integral membrane protein EccD</fullName>
    </submittedName>
</protein>
<dbReference type="Pfam" id="PF08817">
    <property type="entry name" value="YukD"/>
    <property type="match status" value="1"/>
</dbReference>
<keyword evidence="3" id="KW-1003">Cell membrane</keyword>
<comment type="caution">
    <text evidence="9">The sequence shown here is derived from an EMBL/GenBank/DDBJ whole genome shotgun (WGS) entry which is preliminary data.</text>
</comment>
<dbReference type="InterPro" id="IPR044049">
    <property type="entry name" value="EccD_transm"/>
</dbReference>